<reference evidence="5 6" key="1">
    <citation type="submission" date="2021-11" db="EMBL/GenBank/DDBJ databases">
        <title>Black yeast isolated from Biological Soil Crust.</title>
        <authorList>
            <person name="Kurbessoian T."/>
        </authorList>
    </citation>
    <scope>NUCLEOTIDE SEQUENCE [LARGE SCALE GENOMIC DNA]</scope>
    <source>
        <strain evidence="5 6">CCFEE 5522</strain>
    </source>
</reference>
<keyword evidence="1" id="KW-0862">Zinc</keyword>
<feature type="region of interest" description="Disordered" evidence="2">
    <location>
        <begin position="416"/>
        <end position="449"/>
    </location>
</feature>
<dbReference type="Proteomes" id="UP001324427">
    <property type="component" value="Unassembled WGS sequence"/>
</dbReference>
<dbReference type="InterPro" id="IPR051718">
    <property type="entry name" value="ARF_GTPase-activating"/>
</dbReference>
<feature type="region of interest" description="Disordered" evidence="2">
    <location>
        <begin position="462"/>
        <end position="616"/>
    </location>
</feature>
<dbReference type="AlphaFoldDB" id="A0AAV9J5M9"/>
<evidence type="ECO:0000256" key="2">
    <source>
        <dbReference type="SAM" id="MobiDB-lite"/>
    </source>
</evidence>
<dbReference type="SUPFAM" id="SSF57863">
    <property type="entry name" value="ArfGap/RecO-like zinc finger"/>
    <property type="match status" value="1"/>
</dbReference>
<keyword evidence="1" id="KW-0479">Metal-binding</keyword>
<feature type="region of interest" description="Disordered" evidence="2">
    <location>
        <begin position="272"/>
        <end position="294"/>
    </location>
</feature>
<dbReference type="PANTHER" id="PTHR45705">
    <property type="entry name" value="FI20236P1"/>
    <property type="match status" value="1"/>
</dbReference>
<evidence type="ECO:0000259" key="3">
    <source>
        <dbReference type="PROSITE" id="PS50030"/>
    </source>
</evidence>
<proteinExistence type="predicted"/>
<dbReference type="InterPro" id="IPR037278">
    <property type="entry name" value="ARFGAP/RecO"/>
</dbReference>
<keyword evidence="6" id="KW-1185">Reference proteome</keyword>
<evidence type="ECO:0000259" key="4">
    <source>
        <dbReference type="PROSITE" id="PS50115"/>
    </source>
</evidence>
<evidence type="ECO:0000313" key="5">
    <source>
        <dbReference type="EMBL" id="KAK4540259.1"/>
    </source>
</evidence>
<feature type="region of interest" description="Disordered" evidence="2">
    <location>
        <begin position="644"/>
        <end position="679"/>
    </location>
</feature>
<dbReference type="Gene3D" id="1.10.220.150">
    <property type="entry name" value="Arf GTPase activating protein"/>
    <property type="match status" value="1"/>
</dbReference>
<feature type="compositionally biased region" description="Low complexity" evidence="2">
    <location>
        <begin position="521"/>
        <end position="550"/>
    </location>
</feature>
<dbReference type="InterPro" id="IPR015940">
    <property type="entry name" value="UBA"/>
</dbReference>
<feature type="compositionally biased region" description="Low complexity" evidence="2">
    <location>
        <begin position="469"/>
        <end position="483"/>
    </location>
</feature>
<dbReference type="FunFam" id="1.10.220.150:FF:000026">
    <property type="entry name" value="GTPase activating protein for Arf, putative"/>
    <property type="match status" value="1"/>
</dbReference>
<name>A0AAV9J5M9_9PEZI</name>
<dbReference type="InterPro" id="IPR038508">
    <property type="entry name" value="ArfGAP_dom_sf"/>
</dbReference>
<dbReference type="GO" id="GO:0005096">
    <property type="term" value="F:GTPase activator activity"/>
    <property type="evidence" value="ECO:0007669"/>
    <property type="project" value="InterPro"/>
</dbReference>
<dbReference type="SUPFAM" id="SSF46934">
    <property type="entry name" value="UBA-like"/>
    <property type="match status" value="1"/>
</dbReference>
<dbReference type="GO" id="GO:0008270">
    <property type="term" value="F:zinc ion binding"/>
    <property type="evidence" value="ECO:0007669"/>
    <property type="project" value="UniProtKB-KW"/>
</dbReference>
<accession>A0AAV9J5M9</accession>
<feature type="compositionally biased region" description="Low complexity" evidence="2">
    <location>
        <begin position="336"/>
        <end position="353"/>
    </location>
</feature>
<dbReference type="Pfam" id="PF01412">
    <property type="entry name" value="ArfGap"/>
    <property type="match status" value="1"/>
</dbReference>
<dbReference type="GO" id="GO:0005737">
    <property type="term" value="C:cytoplasm"/>
    <property type="evidence" value="ECO:0007669"/>
    <property type="project" value="TreeGrafter"/>
</dbReference>
<keyword evidence="1" id="KW-0863">Zinc-finger</keyword>
<dbReference type="Gene3D" id="1.10.8.10">
    <property type="entry name" value="DNA helicase RuvA subunit, C-terminal domain"/>
    <property type="match status" value="1"/>
</dbReference>
<evidence type="ECO:0008006" key="7">
    <source>
        <dbReference type="Google" id="ProtNLM"/>
    </source>
</evidence>
<feature type="region of interest" description="Disordered" evidence="2">
    <location>
        <begin position="312"/>
        <end position="367"/>
    </location>
</feature>
<sequence length="733" mass="81380">MASVVSKRMQARNERALGELRTIPGNDRCADCSAKNPGWASWNLGVFLCMRCAGLHRKLGTHVSKIKSLSMDSWTTEQVDSMKKAGNAESNKRYNPRNVRPDIPVDADEVEMALEKYIRQKYEQRAFMPGGGAAPASAPVRQNTGSTGTGSWGEEPPPLPPKPGKRFGFSLRSASAILPRHSKQDRNFTPPLSPAFSGSDRSGPEATSPREVKESKPSRMFGMKITSVSNNFDAKLATLRDMGFSDNRRNSDVLKSMNGNLDQAIETLVRLGDGGSNTASRSETPGPRALTPLSMASQGFTGITIDKTRQAEAKANSNPWEIRDASPQRAATQPLPQASAVPRSQSAAPAQSSWNPFLSQPQQQAQPLENSFQNLQVSQTGPAQQQYAQQQAYGQQAVYQNNPYEQAANPWDAQNVPQMPQQQQQPIAQPSYAPQQYQQPAQAPQSDQTSNPFLRRAASQTFTPSNPWAQPAPLQQQVAPQQQNTNPYGVPWQQQQQNAFQQPTTQSPAPMYGGQAEYFAQQQQPQQMQQQPQQTQAQQQQWPVQDQMQQNYAVSSPAPNPWQQQQQQQPMMPQQTGAPHQQQYQQAPQQYQQPPQEQAWSYTPKDALPSTQPGRFDKSSILSLYSMQPQFAASRPMQTLPEDGQVLQQQQHQQYQQSQQQQQYQQAQPQQVQPRSVTMPMQQSVNPFMAQQAPMTTQGIRHVSNESAAFVGMAGDGRHSPDAFSGLSARYVR</sequence>
<gene>
    <name evidence="5" type="ORF">LTR36_009664</name>
</gene>
<feature type="domain" description="UBA" evidence="3">
    <location>
        <begin position="231"/>
        <end position="271"/>
    </location>
</feature>
<feature type="compositionally biased region" description="Basic and acidic residues" evidence="2">
    <location>
        <begin position="208"/>
        <end position="217"/>
    </location>
</feature>
<feature type="compositionally biased region" description="Polar residues" evidence="2">
    <location>
        <begin position="354"/>
        <end position="367"/>
    </location>
</feature>
<feature type="region of interest" description="Disordered" evidence="2">
    <location>
        <begin position="128"/>
        <end position="218"/>
    </location>
</feature>
<dbReference type="InterPro" id="IPR009060">
    <property type="entry name" value="UBA-like_sf"/>
</dbReference>
<organism evidence="5 6">
    <name type="scientific">Oleoguttula mirabilis</name>
    <dbReference type="NCBI Taxonomy" id="1507867"/>
    <lineage>
        <taxon>Eukaryota</taxon>
        <taxon>Fungi</taxon>
        <taxon>Dikarya</taxon>
        <taxon>Ascomycota</taxon>
        <taxon>Pezizomycotina</taxon>
        <taxon>Dothideomycetes</taxon>
        <taxon>Dothideomycetidae</taxon>
        <taxon>Mycosphaerellales</taxon>
        <taxon>Teratosphaeriaceae</taxon>
        <taxon>Oleoguttula</taxon>
    </lineage>
</organism>
<feature type="compositionally biased region" description="Low complexity" evidence="2">
    <location>
        <begin position="416"/>
        <end position="448"/>
    </location>
</feature>
<feature type="compositionally biased region" description="Low complexity" evidence="2">
    <location>
        <begin position="645"/>
        <end position="673"/>
    </location>
</feature>
<dbReference type="SMART" id="SM00105">
    <property type="entry name" value="ArfGap"/>
    <property type="match status" value="1"/>
</dbReference>
<feature type="domain" description="Arf-GAP" evidence="4">
    <location>
        <begin position="14"/>
        <end position="135"/>
    </location>
</feature>
<dbReference type="PRINTS" id="PR00405">
    <property type="entry name" value="REVINTRACTNG"/>
</dbReference>
<dbReference type="PROSITE" id="PS50030">
    <property type="entry name" value="UBA"/>
    <property type="match status" value="1"/>
</dbReference>
<protein>
    <recommendedName>
        <fullName evidence="7">ArfGap-domain-containing protein</fullName>
    </recommendedName>
</protein>
<dbReference type="SMART" id="SM00165">
    <property type="entry name" value="UBA"/>
    <property type="match status" value="1"/>
</dbReference>
<evidence type="ECO:0000256" key="1">
    <source>
        <dbReference type="PROSITE-ProRule" id="PRU00288"/>
    </source>
</evidence>
<evidence type="ECO:0000313" key="6">
    <source>
        <dbReference type="Proteomes" id="UP001324427"/>
    </source>
</evidence>
<comment type="caution">
    <text evidence="5">The sequence shown here is derived from an EMBL/GenBank/DDBJ whole genome shotgun (WGS) entry which is preliminary data.</text>
</comment>
<dbReference type="PROSITE" id="PS50115">
    <property type="entry name" value="ARFGAP"/>
    <property type="match status" value="1"/>
</dbReference>
<dbReference type="CDD" id="cd08204">
    <property type="entry name" value="ArfGap"/>
    <property type="match status" value="1"/>
</dbReference>
<feature type="compositionally biased region" description="Low complexity" evidence="2">
    <location>
        <begin position="493"/>
        <end position="506"/>
    </location>
</feature>
<dbReference type="InterPro" id="IPR001164">
    <property type="entry name" value="ArfGAP_dom"/>
</dbReference>
<feature type="compositionally biased region" description="Low complexity" evidence="2">
    <location>
        <begin position="563"/>
        <end position="599"/>
    </location>
</feature>
<dbReference type="PANTHER" id="PTHR45705:SF7">
    <property type="entry name" value="ACTIVATING PROTEIN FOR ARF, PUTATIVE (AFU_ORTHOLOGUE AFUA_4G09120)-RELATED"/>
    <property type="match status" value="1"/>
</dbReference>
<dbReference type="EMBL" id="JAVFHQ010000071">
    <property type="protein sequence ID" value="KAK4540259.1"/>
    <property type="molecule type" value="Genomic_DNA"/>
</dbReference>